<sequence>MEEIRLEAVTINKEYDGTKEEAREQVRQFLEEAGDGIKPEYTKQVDEEGDVINKEIRGYTRQSDIWWTSIAILVISNPNGVIQFIKWAKDIPGLTMGLTMQGNSRIKLFSDNDFTFIDSSTEYNIEKLGEVDDEVAVKMSEETWRQLRDDIDTGEVDVELPPEDQIGP</sequence>
<protein>
    <submittedName>
        <fullName evidence="2">Uncharacterized protein</fullName>
    </submittedName>
</protein>
<accession>A0ABD6CTK1</accession>
<organism evidence="2 3">
    <name type="scientific">Halobellus rarus</name>
    <dbReference type="NCBI Taxonomy" id="1126237"/>
    <lineage>
        <taxon>Archaea</taxon>
        <taxon>Methanobacteriati</taxon>
        <taxon>Methanobacteriota</taxon>
        <taxon>Stenosarchaea group</taxon>
        <taxon>Halobacteria</taxon>
        <taxon>Halobacteriales</taxon>
        <taxon>Haloferacaceae</taxon>
        <taxon>Halobellus</taxon>
    </lineage>
</organism>
<name>A0ABD6CTK1_9EURY</name>
<proteinExistence type="predicted"/>
<keyword evidence="3" id="KW-1185">Reference proteome</keyword>
<comment type="caution">
    <text evidence="2">The sequence shown here is derived from an EMBL/GenBank/DDBJ whole genome shotgun (WGS) entry which is preliminary data.</text>
</comment>
<dbReference type="AlphaFoldDB" id="A0ABD6CTK1"/>
<dbReference type="RefSeq" id="WP_256422154.1">
    <property type="nucleotide sequence ID" value="NZ_JANHDI010000011.1"/>
</dbReference>
<keyword evidence="1" id="KW-0175">Coiled coil</keyword>
<evidence type="ECO:0000256" key="1">
    <source>
        <dbReference type="SAM" id="Coils"/>
    </source>
</evidence>
<feature type="coiled-coil region" evidence="1">
    <location>
        <begin position="1"/>
        <end position="32"/>
    </location>
</feature>
<reference evidence="2 3" key="1">
    <citation type="journal article" date="2019" name="Int. J. Syst. Evol. Microbiol.">
        <title>The Global Catalogue of Microorganisms (GCM) 10K type strain sequencing project: providing services to taxonomists for standard genome sequencing and annotation.</title>
        <authorList>
            <consortium name="The Broad Institute Genomics Platform"/>
            <consortium name="The Broad Institute Genome Sequencing Center for Infectious Disease"/>
            <person name="Wu L."/>
            <person name="Ma J."/>
        </authorList>
    </citation>
    <scope>NUCLEOTIDE SEQUENCE [LARGE SCALE GENOMIC DNA]</scope>
    <source>
        <strain evidence="2 3">CGMCC 1.12121</strain>
    </source>
</reference>
<evidence type="ECO:0000313" key="3">
    <source>
        <dbReference type="Proteomes" id="UP001597085"/>
    </source>
</evidence>
<evidence type="ECO:0000313" key="2">
    <source>
        <dbReference type="EMBL" id="MFD1600412.1"/>
    </source>
</evidence>
<dbReference type="Proteomes" id="UP001597085">
    <property type="component" value="Unassembled WGS sequence"/>
</dbReference>
<gene>
    <name evidence="2" type="ORF">ACFSBX_15810</name>
</gene>
<dbReference type="EMBL" id="JBHUDK010000015">
    <property type="protein sequence ID" value="MFD1600412.1"/>
    <property type="molecule type" value="Genomic_DNA"/>
</dbReference>